<evidence type="ECO:0000256" key="5">
    <source>
        <dbReference type="ARBA" id="ARBA00023077"/>
    </source>
</evidence>
<dbReference type="InterPro" id="IPR039426">
    <property type="entry name" value="TonB-dep_rcpt-like"/>
</dbReference>
<feature type="domain" description="TonB-dependent receptor plug" evidence="12">
    <location>
        <begin position="62"/>
        <end position="177"/>
    </location>
</feature>
<comment type="subcellular location">
    <subcellularLocation>
        <location evidence="1 8">Cell outer membrane</location>
        <topology evidence="1 8">Multi-pass membrane protein</topology>
    </subcellularLocation>
</comment>
<accession>A0A7H0LLQ4</accession>
<dbReference type="AlphaFoldDB" id="A0A7H0LLQ4"/>
<dbReference type="Pfam" id="PF07715">
    <property type="entry name" value="Plug"/>
    <property type="match status" value="1"/>
</dbReference>
<gene>
    <name evidence="13" type="ORF">H3Z74_05225</name>
</gene>
<evidence type="ECO:0000256" key="10">
    <source>
        <dbReference type="SAM" id="SignalP"/>
    </source>
</evidence>
<dbReference type="Pfam" id="PF00593">
    <property type="entry name" value="TonB_dep_Rec_b-barrel"/>
    <property type="match status" value="1"/>
</dbReference>
<keyword evidence="5 9" id="KW-0798">TonB box</keyword>
<evidence type="ECO:0000259" key="11">
    <source>
        <dbReference type="Pfam" id="PF00593"/>
    </source>
</evidence>
<feature type="chain" id="PRO_5028926049" evidence="10">
    <location>
        <begin position="19"/>
        <end position="1012"/>
    </location>
</feature>
<keyword evidence="6 8" id="KW-0472">Membrane</keyword>
<evidence type="ECO:0000256" key="6">
    <source>
        <dbReference type="ARBA" id="ARBA00023136"/>
    </source>
</evidence>
<comment type="similarity">
    <text evidence="8 9">Belongs to the TonB-dependent receptor family.</text>
</comment>
<sequence>MISSKSLKSVLVSGTAFAALTCALPGAAVAQSTQDAPAQPAAEQDNSEIVVTGTRIIRDGFQAPTPLTVMTQEEILNQSPSNNVADFVNQLPSLAGSTRPANSRLNLSSGQAGINALNLRNLGETRTLVLLDGRRSVGSTITGLVDVNTIPQGLIKSVEIVTGGASAAYGSDAVAGVVNFVLDKKYQGLKLSADSGITTHGDGRNYSFEATAGHSFAGGRGHILLSGELAHRDGIFQVDRDWNATGYVRIQDPNWVNGSTTPRYLIRRQVGAANSTPGSLILNSSGGTANQLRGIYFGQGGQVQQYQYGALTFASPNGGTPPTLTQGGSWQVNDSGRRIGLDPQDDRYGVFGRLSYEIGDGIELFAEGSYNRQKVVFNAGPNLASTTTAFDSRNVGAGSAGASTLAADNAYLINALGAARLAGITGVTIGTTAADLPYRGVENERKVQRYVIGAEGKFEAFGKPAHWDIYGQYGRAELHEELTNIMHTQRTASAVDAVFAQAGNPGGYAVGSIQCRINVDAVATNNDPNCRPLNRLGIGVADPAAIAYILGNPYRDEVAEQKVFGANLSLTPFATWAGDVSIAIGGEYREEKISGFVPAQFQPTVTANPTGGLTTTNTWSVGNYLPTNGKYNVKEAYLETVVPVGLGLEFNGAVRATDYSTSGYVTTWKAGATWKPIEDIRFRVTRSRDIRAPNLNELYQAGSSNTDAVNNPFGAGKGPNGGNYGTSISYSALSLGNPNLRAEKADSWNIGAVLSPRFLRGFNLSVDYFRIDMKDAIDTLTAQDIVNRCFEGRAEYCAIITQDPNNAARILIRNQPFNFSRKLVRGIDFDASYRLPLNSIFAKATGNFTLRGVATRYIENLSDPGIPGTLVFNTVGTNGGQYSTPTWIFRASATYDTESTAISLVGRGVSSGKYAANGIECQTGCPVYPTTAVANQHPTYDDNHVSGLFYVDFNLTQKIKASSSSEAQLFLNVTNVFDRAPLLVPETGLAANSTFSDMLGRAFRVGVRFQLR</sequence>
<evidence type="ECO:0000256" key="3">
    <source>
        <dbReference type="ARBA" id="ARBA00022452"/>
    </source>
</evidence>
<dbReference type="InterPro" id="IPR000531">
    <property type="entry name" value="Beta-barrel_TonB"/>
</dbReference>
<dbReference type="Gene3D" id="2.170.130.10">
    <property type="entry name" value="TonB-dependent receptor, plug domain"/>
    <property type="match status" value="1"/>
</dbReference>
<dbReference type="InterPro" id="IPR012910">
    <property type="entry name" value="Plug_dom"/>
</dbReference>
<organism evidence="13 14">
    <name type="scientific">Sphingomonas alpina</name>
    <dbReference type="NCBI Taxonomy" id="653931"/>
    <lineage>
        <taxon>Bacteria</taxon>
        <taxon>Pseudomonadati</taxon>
        <taxon>Pseudomonadota</taxon>
        <taxon>Alphaproteobacteria</taxon>
        <taxon>Sphingomonadales</taxon>
        <taxon>Sphingomonadaceae</taxon>
        <taxon>Sphingomonas</taxon>
    </lineage>
</organism>
<dbReference type="PANTHER" id="PTHR47234:SF3">
    <property type="entry name" value="SECRETIN_TONB SHORT N-TERMINAL DOMAIN-CONTAINING PROTEIN"/>
    <property type="match status" value="1"/>
</dbReference>
<evidence type="ECO:0000256" key="2">
    <source>
        <dbReference type="ARBA" id="ARBA00022448"/>
    </source>
</evidence>
<keyword evidence="13" id="KW-0675">Receptor</keyword>
<dbReference type="PROSITE" id="PS52016">
    <property type="entry name" value="TONB_DEPENDENT_REC_3"/>
    <property type="match status" value="1"/>
</dbReference>
<evidence type="ECO:0000256" key="1">
    <source>
        <dbReference type="ARBA" id="ARBA00004571"/>
    </source>
</evidence>
<dbReference type="PANTHER" id="PTHR47234">
    <property type="match status" value="1"/>
</dbReference>
<evidence type="ECO:0000259" key="12">
    <source>
        <dbReference type="Pfam" id="PF07715"/>
    </source>
</evidence>
<reference evidence="13 14" key="1">
    <citation type="submission" date="2020-09" db="EMBL/GenBank/DDBJ databases">
        <title>Sphingomonas sp., a new species isolated from pork steak.</title>
        <authorList>
            <person name="Heidler von Heilborn D."/>
        </authorList>
    </citation>
    <scope>NUCLEOTIDE SEQUENCE [LARGE SCALE GENOMIC DNA]</scope>
    <source>
        <strain evidence="14">S8-3T</strain>
    </source>
</reference>
<evidence type="ECO:0000256" key="9">
    <source>
        <dbReference type="RuleBase" id="RU003357"/>
    </source>
</evidence>
<evidence type="ECO:0000256" key="8">
    <source>
        <dbReference type="PROSITE-ProRule" id="PRU01360"/>
    </source>
</evidence>
<keyword evidence="2 8" id="KW-0813">Transport</keyword>
<feature type="domain" description="TonB-dependent receptor-like beta-barrel" evidence="11">
    <location>
        <begin position="555"/>
        <end position="976"/>
    </location>
</feature>
<evidence type="ECO:0000313" key="14">
    <source>
        <dbReference type="Proteomes" id="UP000516148"/>
    </source>
</evidence>
<dbReference type="InterPro" id="IPR037066">
    <property type="entry name" value="Plug_dom_sf"/>
</dbReference>
<keyword evidence="4 8" id="KW-0812">Transmembrane</keyword>
<keyword evidence="7 8" id="KW-0998">Cell outer membrane</keyword>
<dbReference type="RefSeq" id="WP_187762898.1">
    <property type="nucleotide sequence ID" value="NZ_CP061038.1"/>
</dbReference>
<dbReference type="EMBL" id="CP061038">
    <property type="protein sequence ID" value="QNQ10607.1"/>
    <property type="molecule type" value="Genomic_DNA"/>
</dbReference>
<protein>
    <submittedName>
        <fullName evidence="13">TonB-dependent receptor</fullName>
    </submittedName>
</protein>
<proteinExistence type="inferred from homology"/>
<evidence type="ECO:0000256" key="7">
    <source>
        <dbReference type="ARBA" id="ARBA00023237"/>
    </source>
</evidence>
<evidence type="ECO:0000256" key="4">
    <source>
        <dbReference type="ARBA" id="ARBA00022692"/>
    </source>
</evidence>
<feature type="signal peptide" evidence="10">
    <location>
        <begin position="1"/>
        <end position="18"/>
    </location>
</feature>
<name>A0A7H0LLQ4_9SPHN</name>
<dbReference type="GO" id="GO:0009279">
    <property type="term" value="C:cell outer membrane"/>
    <property type="evidence" value="ECO:0007669"/>
    <property type="project" value="UniProtKB-SubCell"/>
</dbReference>
<dbReference type="Gene3D" id="2.40.170.20">
    <property type="entry name" value="TonB-dependent receptor, beta-barrel domain"/>
    <property type="match status" value="1"/>
</dbReference>
<keyword evidence="3 8" id="KW-1134">Transmembrane beta strand</keyword>
<dbReference type="KEGG" id="spap:H3Z74_05225"/>
<keyword evidence="14" id="KW-1185">Reference proteome</keyword>
<dbReference type="SUPFAM" id="SSF56935">
    <property type="entry name" value="Porins"/>
    <property type="match status" value="1"/>
</dbReference>
<evidence type="ECO:0000313" key="13">
    <source>
        <dbReference type="EMBL" id="QNQ10607.1"/>
    </source>
</evidence>
<keyword evidence="10" id="KW-0732">Signal</keyword>
<dbReference type="Proteomes" id="UP000516148">
    <property type="component" value="Chromosome"/>
</dbReference>
<dbReference type="InterPro" id="IPR036942">
    <property type="entry name" value="Beta-barrel_TonB_sf"/>
</dbReference>